<protein>
    <submittedName>
        <fullName evidence="2">Uncharacterized protein</fullName>
    </submittedName>
</protein>
<evidence type="ECO:0000313" key="2">
    <source>
        <dbReference type="EMBL" id="NMR34225.1"/>
    </source>
</evidence>
<accession>A0A848N5M5</accession>
<organism evidence="2 3">
    <name type="scientific">Chryseobacterium aquaticum</name>
    <dbReference type="NCBI Taxonomy" id="452084"/>
    <lineage>
        <taxon>Bacteria</taxon>
        <taxon>Pseudomonadati</taxon>
        <taxon>Bacteroidota</taxon>
        <taxon>Flavobacteriia</taxon>
        <taxon>Flavobacteriales</taxon>
        <taxon>Weeksellaceae</taxon>
        <taxon>Chryseobacterium group</taxon>
        <taxon>Chryseobacterium</taxon>
    </lineage>
</organism>
<dbReference type="AlphaFoldDB" id="A0A848N5M5"/>
<sequence>MEIQRKRTVGSCCGCPLFFLIEIWKKKEESDFSLSDTEICELLKITRPTIIALRQKLVNIGMIQYQSKNRLPGHYKILSEYSPMLSAFESPKTDKESSTIKRSQKTIQKKKKTAEKSLQKSETSQNQNLTSDD</sequence>
<proteinExistence type="predicted"/>
<evidence type="ECO:0000313" key="3">
    <source>
        <dbReference type="Proteomes" id="UP000548067"/>
    </source>
</evidence>
<dbReference type="Proteomes" id="UP000548067">
    <property type="component" value="Unassembled WGS sequence"/>
</dbReference>
<name>A0A848N5M5_9FLAO</name>
<comment type="caution">
    <text evidence="2">The sequence shown here is derived from an EMBL/GenBank/DDBJ whole genome shotgun (WGS) entry which is preliminary data.</text>
</comment>
<dbReference type="RefSeq" id="WP_169321092.1">
    <property type="nucleotide sequence ID" value="NZ_JABCJF010000003.1"/>
</dbReference>
<gene>
    <name evidence="2" type="ORF">HIO71_08380</name>
</gene>
<feature type="compositionally biased region" description="Polar residues" evidence="1">
    <location>
        <begin position="120"/>
        <end position="133"/>
    </location>
</feature>
<dbReference type="EMBL" id="JABCJF010000003">
    <property type="protein sequence ID" value="NMR34225.1"/>
    <property type="molecule type" value="Genomic_DNA"/>
</dbReference>
<feature type="compositionally biased region" description="Basic residues" evidence="1">
    <location>
        <begin position="102"/>
        <end position="113"/>
    </location>
</feature>
<evidence type="ECO:0000256" key="1">
    <source>
        <dbReference type="SAM" id="MobiDB-lite"/>
    </source>
</evidence>
<feature type="region of interest" description="Disordered" evidence="1">
    <location>
        <begin position="89"/>
        <end position="133"/>
    </location>
</feature>
<reference evidence="2 3" key="1">
    <citation type="submission" date="2020-04" db="EMBL/GenBank/DDBJ databases">
        <title>Genome analysis and antimicrobial resistance characteristics of Chryseobacterium aquaticum isolated from farmed salmonids.</title>
        <authorList>
            <person name="Saticioglu I.B."/>
            <person name="Duman M."/>
            <person name="Altun S."/>
        </authorList>
    </citation>
    <scope>NUCLEOTIDE SEQUENCE [LARGE SCALE GENOMIC DNA]</scope>
    <source>
        <strain evidence="2 3">C-174</strain>
    </source>
</reference>